<evidence type="ECO:0000313" key="2">
    <source>
        <dbReference type="EMBL" id="CAH9136674.1"/>
    </source>
</evidence>
<dbReference type="EMBL" id="CAMAPF010000996">
    <property type="protein sequence ID" value="CAH9136674.1"/>
    <property type="molecule type" value="Genomic_DNA"/>
</dbReference>
<gene>
    <name evidence="2" type="ORF">CEPIT_LOCUS35445</name>
</gene>
<dbReference type="Proteomes" id="UP001152523">
    <property type="component" value="Unassembled WGS sequence"/>
</dbReference>
<comment type="caution">
    <text evidence="2">The sequence shown here is derived from an EMBL/GenBank/DDBJ whole genome shotgun (WGS) entry which is preliminary data.</text>
</comment>
<proteinExistence type="predicted"/>
<feature type="region of interest" description="Disordered" evidence="1">
    <location>
        <begin position="69"/>
        <end position="102"/>
    </location>
</feature>
<evidence type="ECO:0008006" key="4">
    <source>
        <dbReference type="Google" id="ProtNLM"/>
    </source>
</evidence>
<evidence type="ECO:0000313" key="3">
    <source>
        <dbReference type="Proteomes" id="UP001152523"/>
    </source>
</evidence>
<dbReference type="AlphaFoldDB" id="A0AAV0FM91"/>
<evidence type="ECO:0000256" key="1">
    <source>
        <dbReference type="SAM" id="MobiDB-lite"/>
    </source>
</evidence>
<protein>
    <recommendedName>
        <fullName evidence="4">Secreted protein</fullName>
    </recommendedName>
</protein>
<sequence>MAFPFSFSFLSSSAIVRLTFPFFFLVRRQLPFFRAHPGQATNKEQLRRNRTEMNTMSAVFTIGGYCPSDSTSMSPEISSHPESAREKKKRTEEAKEGFRSSSADAVLHRLPLKVSV</sequence>
<name>A0AAV0FM91_9ASTE</name>
<keyword evidence="3" id="KW-1185">Reference proteome</keyword>
<reference evidence="2" key="1">
    <citation type="submission" date="2022-07" db="EMBL/GenBank/DDBJ databases">
        <authorList>
            <person name="Macas J."/>
            <person name="Novak P."/>
            <person name="Neumann P."/>
        </authorList>
    </citation>
    <scope>NUCLEOTIDE SEQUENCE</scope>
</reference>
<organism evidence="2 3">
    <name type="scientific">Cuscuta epithymum</name>
    <dbReference type="NCBI Taxonomy" id="186058"/>
    <lineage>
        <taxon>Eukaryota</taxon>
        <taxon>Viridiplantae</taxon>
        <taxon>Streptophyta</taxon>
        <taxon>Embryophyta</taxon>
        <taxon>Tracheophyta</taxon>
        <taxon>Spermatophyta</taxon>
        <taxon>Magnoliopsida</taxon>
        <taxon>eudicotyledons</taxon>
        <taxon>Gunneridae</taxon>
        <taxon>Pentapetalae</taxon>
        <taxon>asterids</taxon>
        <taxon>lamiids</taxon>
        <taxon>Solanales</taxon>
        <taxon>Convolvulaceae</taxon>
        <taxon>Cuscuteae</taxon>
        <taxon>Cuscuta</taxon>
        <taxon>Cuscuta subgen. Cuscuta</taxon>
    </lineage>
</organism>
<feature type="compositionally biased region" description="Basic and acidic residues" evidence="1">
    <location>
        <begin position="82"/>
        <end position="98"/>
    </location>
</feature>
<accession>A0AAV0FM91</accession>
<feature type="compositionally biased region" description="Polar residues" evidence="1">
    <location>
        <begin position="69"/>
        <end position="81"/>
    </location>
</feature>